<comment type="caution">
    <text evidence="1">The sequence shown here is derived from an EMBL/GenBank/DDBJ whole genome shotgun (WGS) entry which is preliminary data.</text>
</comment>
<dbReference type="EMBL" id="BQNB010012908">
    <property type="protein sequence ID" value="GJT09456.1"/>
    <property type="molecule type" value="Genomic_DNA"/>
</dbReference>
<proteinExistence type="predicted"/>
<name>A0ABQ5B3J6_9ASTR</name>
<reference evidence="1" key="2">
    <citation type="submission" date="2022-01" db="EMBL/GenBank/DDBJ databases">
        <authorList>
            <person name="Yamashiro T."/>
            <person name="Shiraishi A."/>
            <person name="Satake H."/>
            <person name="Nakayama K."/>
        </authorList>
    </citation>
    <scope>NUCLEOTIDE SEQUENCE</scope>
</reference>
<gene>
    <name evidence="1" type="ORF">Tco_0856498</name>
</gene>
<keyword evidence="2" id="KW-1185">Reference proteome</keyword>
<reference evidence="1" key="1">
    <citation type="journal article" date="2022" name="Int. J. Mol. Sci.">
        <title>Draft Genome of Tanacetum Coccineum: Genomic Comparison of Closely Related Tanacetum-Family Plants.</title>
        <authorList>
            <person name="Yamashiro T."/>
            <person name="Shiraishi A."/>
            <person name="Nakayama K."/>
            <person name="Satake H."/>
        </authorList>
    </citation>
    <scope>NUCLEOTIDE SEQUENCE</scope>
</reference>
<evidence type="ECO:0000313" key="1">
    <source>
        <dbReference type="EMBL" id="GJT09456.1"/>
    </source>
</evidence>
<evidence type="ECO:0008006" key="3">
    <source>
        <dbReference type="Google" id="ProtNLM"/>
    </source>
</evidence>
<accession>A0ABQ5B3J6</accession>
<protein>
    <recommendedName>
        <fullName evidence="3">Retrovirus-related Pol polyprotein from transposon TNT 1-94</fullName>
    </recommendedName>
</protein>
<dbReference type="Proteomes" id="UP001151760">
    <property type="component" value="Unassembled WGS sequence"/>
</dbReference>
<sequence>MEEFKCRLFRGDKIKEEGHMARQCTKPKRPRNSTWFKEKAMLAEALELGMVLDEEHMAFLEDNGDIVTTCQQSQEIPTAVAF</sequence>
<evidence type="ECO:0000313" key="2">
    <source>
        <dbReference type="Proteomes" id="UP001151760"/>
    </source>
</evidence>
<organism evidence="1 2">
    <name type="scientific">Tanacetum coccineum</name>
    <dbReference type="NCBI Taxonomy" id="301880"/>
    <lineage>
        <taxon>Eukaryota</taxon>
        <taxon>Viridiplantae</taxon>
        <taxon>Streptophyta</taxon>
        <taxon>Embryophyta</taxon>
        <taxon>Tracheophyta</taxon>
        <taxon>Spermatophyta</taxon>
        <taxon>Magnoliopsida</taxon>
        <taxon>eudicotyledons</taxon>
        <taxon>Gunneridae</taxon>
        <taxon>Pentapetalae</taxon>
        <taxon>asterids</taxon>
        <taxon>campanulids</taxon>
        <taxon>Asterales</taxon>
        <taxon>Asteraceae</taxon>
        <taxon>Asteroideae</taxon>
        <taxon>Anthemideae</taxon>
        <taxon>Anthemidinae</taxon>
        <taxon>Tanacetum</taxon>
    </lineage>
</organism>